<dbReference type="EMBL" id="SZYD01001978">
    <property type="protein sequence ID" value="KAD0085680.1"/>
    <property type="molecule type" value="Genomic_DNA"/>
</dbReference>
<dbReference type="GO" id="GO:0046872">
    <property type="term" value="F:metal ion binding"/>
    <property type="evidence" value="ECO:0007669"/>
    <property type="project" value="UniProtKB-KW"/>
</dbReference>
<dbReference type="GO" id="GO:0016787">
    <property type="term" value="F:hydrolase activity"/>
    <property type="evidence" value="ECO:0007669"/>
    <property type="project" value="UniProtKB-KW"/>
</dbReference>
<dbReference type="PANTHER" id="PTHR22930:SF265">
    <property type="entry name" value="MYB_SANT-LIKE DOMAIN, HARBINGER TRANSPOSASE-DERIVED NUCLEASE DOMAIN-CONTAINING PROTEIN"/>
    <property type="match status" value="1"/>
</dbReference>
<dbReference type="Proteomes" id="UP000326396">
    <property type="component" value="Unassembled WGS sequence"/>
</dbReference>
<dbReference type="GO" id="GO:0005634">
    <property type="term" value="C:nucleus"/>
    <property type="evidence" value="ECO:0007669"/>
    <property type="project" value="UniProtKB-SubCell"/>
</dbReference>
<dbReference type="InterPro" id="IPR058353">
    <property type="entry name" value="DUF8040"/>
</dbReference>
<name>A0A5N6LBL3_9ASTR</name>
<organism evidence="2 3">
    <name type="scientific">Mikania micrantha</name>
    <name type="common">bitter vine</name>
    <dbReference type="NCBI Taxonomy" id="192012"/>
    <lineage>
        <taxon>Eukaryota</taxon>
        <taxon>Viridiplantae</taxon>
        <taxon>Streptophyta</taxon>
        <taxon>Embryophyta</taxon>
        <taxon>Tracheophyta</taxon>
        <taxon>Spermatophyta</taxon>
        <taxon>Magnoliopsida</taxon>
        <taxon>eudicotyledons</taxon>
        <taxon>Gunneridae</taxon>
        <taxon>Pentapetalae</taxon>
        <taxon>asterids</taxon>
        <taxon>campanulids</taxon>
        <taxon>Asterales</taxon>
        <taxon>Asteraceae</taxon>
        <taxon>Asteroideae</taxon>
        <taxon>Heliantheae alliance</taxon>
        <taxon>Eupatorieae</taxon>
        <taxon>Mikania</taxon>
    </lineage>
</organism>
<dbReference type="Pfam" id="PF26138">
    <property type="entry name" value="DUF8040"/>
    <property type="match status" value="1"/>
</dbReference>
<dbReference type="InterPro" id="IPR045249">
    <property type="entry name" value="HARBI1-like"/>
</dbReference>
<proteinExistence type="predicted"/>
<evidence type="ECO:0000313" key="2">
    <source>
        <dbReference type="EMBL" id="KAD0085680.1"/>
    </source>
</evidence>
<protein>
    <recommendedName>
        <fullName evidence="1">DUF8040 domain-containing protein</fullName>
    </recommendedName>
</protein>
<evidence type="ECO:0000259" key="1">
    <source>
        <dbReference type="Pfam" id="PF26138"/>
    </source>
</evidence>
<dbReference type="PANTHER" id="PTHR22930">
    <property type="match status" value="1"/>
</dbReference>
<evidence type="ECO:0000313" key="3">
    <source>
        <dbReference type="Proteomes" id="UP000326396"/>
    </source>
</evidence>
<dbReference type="GO" id="GO:0004518">
    <property type="term" value="F:nuclease activity"/>
    <property type="evidence" value="ECO:0007669"/>
    <property type="project" value="UniProtKB-KW"/>
</dbReference>
<dbReference type="OrthoDB" id="1681765at2759"/>
<dbReference type="AlphaFoldDB" id="A0A5N6LBL3"/>
<reference evidence="2 3" key="1">
    <citation type="submission" date="2019-05" db="EMBL/GenBank/DDBJ databases">
        <title>Mikania micrantha, genome provides insights into the molecular mechanism of rapid growth.</title>
        <authorList>
            <person name="Liu B."/>
        </authorList>
    </citation>
    <scope>NUCLEOTIDE SEQUENCE [LARGE SCALE GENOMIC DNA]</scope>
    <source>
        <strain evidence="2">NLD-2019</strain>
        <tissue evidence="2">Leaf</tissue>
    </source>
</reference>
<accession>A0A5N6LBL3</accession>
<gene>
    <name evidence="2" type="ORF">E3N88_44803</name>
</gene>
<keyword evidence="3" id="KW-1185">Reference proteome</keyword>
<feature type="domain" description="DUF8040" evidence="1">
    <location>
        <begin position="206"/>
        <end position="276"/>
    </location>
</feature>
<sequence>MATKRSRISWKQEGVEKTFLESCVNELTLHGREGGSLKALSWKKSNKHAEALRSAPLAYSDLCVQLFEGATSNGFDSWGPSSTLPHPFEDISEHNLNDFEDIECTQMLIENQKTSNDMEACMTKLGTMGWDESDAKYQTALLLFGESADIRKVWLQLQPQTCELWVKNAGAKLDMHSDDEIVVFILLCYYWLQLVAIRGERIQDLNSALTGHEYTQELLHGTSTQCHEMMRASREGFVLFCNHFRSRNWLRSSRSITIEEKLAMFLIVIGHNEHKYYLCDAAYTNTRGFMTPYRNTRYWLADFRRQRALTKEEKFNRAHAQLRNVIERSYGVLKARFPILKQMAPFSFPIQRDIVIACFAVHNFIRRCNILDLLFMEYDENSMFAETQPQGEPSEGHSIHDIEWGSQSNEYMNSLRDHIASHLA</sequence>
<comment type="caution">
    <text evidence="2">The sequence shown here is derived from an EMBL/GenBank/DDBJ whole genome shotgun (WGS) entry which is preliminary data.</text>
</comment>